<gene>
    <name evidence="2" type="ORF">ACFQY0_11935</name>
</gene>
<keyword evidence="3" id="KW-1185">Reference proteome</keyword>
<dbReference type="EMBL" id="JBHTBS010000005">
    <property type="protein sequence ID" value="MFC7337891.1"/>
    <property type="molecule type" value="Genomic_DNA"/>
</dbReference>
<comment type="caution">
    <text evidence="2">The sequence shown here is derived from an EMBL/GenBank/DDBJ whole genome shotgun (WGS) entry which is preliminary data.</text>
</comment>
<evidence type="ECO:0000256" key="1">
    <source>
        <dbReference type="SAM" id="MobiDB-lite"/>
    </source>
</evidence>
<evidence type="ECO:0000313" key="2">
    <source>
        <dbReference type="EMBL" id="MFC7337891.1"/>
    </source>
</evidence>
<proteinExistence type="predicted"/>
<organism evidence="2 3">
    <name type="scientific">Haloferula chungangensis</name>
    <dbReference type="NCBI Taxonomy" id="1048331"/>
    <lineage>
        <taxon>Bacteria</taxon>
        <taxon>Pseudomonadati</taxon>
        <taxon>Verrucomicrobiota</taxon>
        <taxon>Verrucomicrobiia</taxon>
        <taxon>Verrucomicrobiales</taxon>
        <taxon>Verrucomicrobiaceae</taxon>
        <taxon>Haloferula</taxon>
    </lineage>
</organism>
<protein>
    <submittedName>
        <fullName evidence="2">Uncharacterized protein</fullName>
    </submittedName>
</protein>
<feature type="region of interest" description="Disordered" evidence="1">
    <location>
        <begin position="75"/>
        <end position="111"/>
    </location>
</feature>
<dbReference type="Proteomes" id="UP001596472">
    <property type="component" value="Unassembled WGS sequence"/>
</dbReference>
<name>A0ABW2L681_9BACT</name>
<sequence length="151" mass="17009">MMANAQDPLRRMDVAIVNKMQKSGRAGEERTFRRGIFPEWREIGFQLTWFAKESIEAALSRLAPSQTGGIHPLLSARKQHTDMATTNQRNKNMTRPTKSGGAKRKRQNDQKKRLIALGMDEAVVALMNPRDVRTKLKHPAKVAKECAAKDA</sequence>
<feature type="compositionally biased region" description="Polar residues" evidence="1">
    <location>
        <begin position="82"/>
        <end position="97"/>
    </location>
</feature>
<evidence type="ECO:0000313" key="3">
    <source>
        <dbReference type="Proteomes" id="UP001596472"/>
    </source>
</evidence>
<accession>A0ABW2L681</accession>
<dbReference type="RefSeq" id="WP_379712621.1">
    <property type="nucleotide sequence ID" value="NZ_JBHTBS010000005.1"/>
</dbReference>
<reference evidence="3" key="1">
    <citation type="journal article" date="2019" name="Int. J. Syst. Evol. Microbiol.">
        <title>The Global Catalogue of Microorganisms (GCM) 10K type strain sequencing project: providing services to taxonomists for standard genome sequencing and annotation.</title>
        <authorList>
            <consortium name="The Broad Institute Genomics Platform"/>
            <consortium name="The Broad Institute Genome Sequencing Center for Infectious Disease"/>
            <person name="Wu L."/>
            <person name="Ma J."/>
        </authorList>
    </citation>
    <scope>NUCLEOTIDE SEQUENCE [LARGE SCALE GENOMIC DNA]</scope>
    <source>
        <strain evidence="3">CGMCC 4.1467</strain>
    </source>
</reference>